<organism evidence="2 3">
    <name type="scientific">Riccia fluitans</name>
    <dbReference type="NCBI Taxonomy" id="41844"/>
    <lineage>
        <taxon>Eukaryota</taxon>
        <taxon>Viridiplantae</taxon>
        <taxon>Streptophyta</taxon>
        <taxon>Embryophyta</taxon>
        <taxon>Marchantiophyta</taxon>
        <taxon>Marchantiopsida</taxon>
        <taxon>Marchantiidae</taxon>
        <taxon>Marchantiales</taxon>
        <taxon>Ricciaceae</taxon>
        <taxon>Riccia</taxon>
    </lineage>
</organism>
<feature type="coiled-coil region" evidence="1">
    <location>
        <begin position="196"/>
        <end position="230"/>
    </location>
</feature>
<sequence length="284" mass="33055">MDFFAVSLRKLVDFLVKGECSRIVPPSEVEVEFLKLTSRKYEKDAWQDIASWFGFFLTHSQPPTEGWIVDDFKKFSLEGHPDGYALDKQVRLVINQVQRMVGKANHSFCSTTFVLLVVAHVDPRMADYRPDWHMWISSEIRGRLDHDHNDKFSGGKFREGWQAIVRIVIADFLAKQAIARHEPLLLEAHNAFTNTRAEWDNEKGELVREREALKEELNKAKEMAIEAKEMVVAEQWTEVVRLEKEALQQQYTKDKAEWETKSTQLIEEVGQLHEEKKRNAAREG</sequence>
<keyword evidence="3" id="KW-1185">Reference proteome</keyword>
<reference evidence="2 3" key="1">
    <citation type="submission" date="2024-09" db="EMBL/GenBank/DDBJ databases">
        <title>Chromosome-scale assembly of Riccia fluitans.</title>
        <authorList>
            <person name="Paukszto L."/>
            <person name="Sawicki J."/>
            <person name="Karawczyk K."/>
            <person name="Piernik-Szablinska J."/>
            <person name="Szczecinska M."/>
            <person name="Mazdziarz M."/>
        </authorList>
    </citation>
    <scope>NUCLEOTIDE SEQUENCE [LARGE SCALE GENOMIC DNA]</scope>
    <source>
        <strain evidence="2">Rf_01</strain>
        <tissue evidence="2">Aerial parts of the thallus</tissue>
    </source>
</reference>
<dbReference type="AlphaFoldDB" id="A0ABD1YKQ1"/>
<accession>A0ABD1YKQ1</accession>
<evidence type="ECO:0000313" key="2">
    <source>
        <dbReference type="EMBL" id="KAL2631230.1"/>
    </source>
</evidence>
<dbReference type="Proteomes" id="UP001605036">
    <property type="component" value="Unassembled WGS sequence"/>
</dbReference>
<evidence type="ECO:0000313" key="3">
    <source>
        <dbReference type="Proteomes" id="UP001605036"/>
    </source>
</evidence>
<comment type="caution">
    <text evidence="2">The sequence shown here is derived from an EMBL/GenBank/DDBJ whole genome shotgun (WGS) entry which is preliminary data.</text>
</comment>
<protein>
    <submittedName>
        <fullName evidence="2">Uncharacterized protein</fullName>
    </submittedName>
</protein>
<name>A0ABD1YKQ1_9MARC</name>
<gene>
    <name evidence="2" type="ORF">R1flu_015916</name>
</gene>
<dbReference type="EMBL" id="JBHFFA010000004">
    <property type="protein sequence ID" value="KAL2631230.1"/>
    <property type="molecule type" value="Genomic_DNA"/>
</dbReference>
<evidence type="ECO:0000256" key="1">
    <source>
        <dbReference type="SAM" id="Coils"/>
    </source>
</evidence>
<proteinExistence type="predicted"/>
<keyword evidence="1" id="KW-0175">Coiled coil</keyword>